<keyword evidence="7" id="KW-1185">Reference proteome</keyword>
<evidence type="ECO:0000256" key="2">
    <source>
        <dbReference type="ARBA" id="ARBA00008020"/>
    </source>
</evidence>
<organism evidence="6 7">
    <name type="scientific">Tepidibacillus fermentans</name>
    <dbReference type="NCBI Taxonomy" id="1281767"/>
    <lineage>
        <taxon>Bacteria</taxon>
        <taxon>Bacillati</taxon>
        <taxon>Bacillota</taxon>
        <taxon>Bacilli</taxon>
        <taxon>Bacillales</taxon>
        <taxon>Bacillaceae</taxon>
        <taxon>Tepidibacillus</taxon>
    </lineage>
</organism>
<dbReference type="SUPFAM" id="SSF48592">
    <property type="entry name" value="GroEL equatorial domain-like"/>
    <property type="match status" value="1"/>
</dbReference>
<dbReference type="GO" id="GO:0140662">
    <property type="term" value="F:ATP-dependent protein folding chaperone"/>
    <property type="evidence" value="ECO:0007669"/>
    <property type="project" value="InterPro"/>
</dbReference>
<dbReference type="SUPFAM" id="SSF52029">
    <property type="entry name" value="GroEL apical domain-like"/>
    <property type="match status" value="1"/>
</dbReference>
<evidence type="ECO:0000256" key="4">
    <source>
        <dbReference type="ARBA" id="ARBA00022840"/>
    </source>
</evidence>
<keyword evidence="5" id="KW-0143">Chaperone</keyword>
<evidence type="ECO:0000256" key="3">
    <source>
        <dbReference type="ARBA" id="ARBA00022741"/>
    </source>
</evidence>
<dbReference type="PRINTS" id="PR00304">
    <property type="entry name" value="TCOMPLEXTCP1"/>
</dbReference>
<dbReference type="InterPro" id="IPR027413">
    <property type="entry name" value="GROEL-like_equatorial_sf"/>
</dbReference>
<evidence type="ECO:0000313" key="7">
    <source>
        <dbReference type="Proteomes" id="UP000295788"/>
    </source>
</evidence>
<protein>
    <submittedName>
        <fullName evidence="6">Chaperonin GroEL (HSP60 family)</fullName>
    </submittedName>
</protein>
<keyword evidence="4" id="KW-0067">ATP-binding</keyword>
<dbReference type="Proteomes" id="UP000295788">
    <property type="component" value="Unassembled WGS sequence"/>
</dbReference>
<comment type="caution">
    <text evidence="6">The sequence shown here is derived from an EMBL/GenBank/DDBJ whole genome shotgun (WGS) entry which is preliminary data.</text>
</comment>
<dbReference type="Gene3D" id="1.10.560.10">
    <property type="entry name" value="GroEL-like equatorial domain"/>
    <property type="match status" value="1"/>
</dbReference>
<dbReference type="InterPro" id="IPR027410">
    <property type="entry name" value="TCP-1-like_intermed_sf"/>
</dbReference>
<evidence type="ECO:0000256" key="5">
    <source>
        <dbReference type="ARBA" id="ARBA00023186"/>
    </source>
</evidence>
<gene>
    <name evidence="6" type="ORF">EDD72_10369</name>
</gene>
<dbReference type="Gene3D" id="3.50.7.10">
    <property type="entry name" value="GroEL"/>
    <property type="match status" value="1"/>
</dbReference>
<dbReference type="OrthoDB" id="2379282at2"/>
<dbReference type="Pfam" id="PF00118">
    <property type="entry name" value="Cpn60_TCP1"/>
    <property type="match status" value="1"/>
</dbReference>
<evidence type="ECO:0000256" key="1">
    <source>
        <dbReference type="ARBA" id="ARBA00006607"/>
    </source>
</evidence>
<reference evidence="6 7" key="1">
    <citation type="submission" date="2019-03" db="EMBL/GenBank/DDBJ databases">
        <title>Genomic Encyclopedia of Type Strains, Phase IV (KMG-IV): sequencing the most valuable type-strain genomes for metagenomic binning, comparative biology and taxonomic classification.</title>
        <authorList>
            <person name="Goeker M."/>
        </authorList>
    </citation>
    <scope>NUCLEOTIDE SEQUENCE [LARGE SCALE GENOMIC DNA]</scope>
    <source>
        <strain evidence="6 7">DSM 23802</strain>
    </source>
</reference>
<sequence>MSKQNQTGHDYDDRLTVLHTNVNAIKAVASAVEGTLGPKGLDTMLVDENGQVIVTNDGVTILEKMEASHPAAKMLIQVARSQQNEIGDGTTTATVLASELLTEAVNQVNRGVPVAKVIAGMKKGIDYAIDLIRSKVRMIADLSESSLRQVAYIAGREHEDIAELIIDAARLMTKEKLLNPEYKFAESIMAYEGTENELISGLILSKKRMNIQMPKKLINANILVIEDAFEPEDIDDEALGTEVGFRKYLEYKAEFQKNLVKIPLLGVNVIAVDRGVDPLAEEYCIDHGIMVIQRLSRQDLKRLVEHTGAKTIKRTGLHKEVEELKAYVGHAEEVLEDQMLQKIRIIGGKGKPMATILVGASTGEIVEERERIAKDAASSVQAAIRGGYVPGGGAIEFWAAREIEKLIEQVQGMEGHGLQVVATALRKPMAQIIWNAGFNPLEKLEEVKVAQNKQKKDSLGIHADTGKVIDMEEVGVIDPSLVKIHALRAAGEIAEAILRIQTIIKMRSVDHD</sequence>
<proteinExistence type="inferred from homology"/>
<dbReference type="EMBL" id="SMAB01000003">
    <property type="protein sequence ID" value="TCS83746.1"/>
    <property type="molecule type" value="Genomic_DNA"/>
</dbReference>
<name>A0A4R3KJ97_9BACI</name>
<accession>A0A4R3KJ97</accession>
<dbReference type="AlphaFoldDB" id="A0A4R3KJ97"/>
<evidence type="ECO:0000313" key="6">
    <source>
        <dbReference type="EMBL" id="TCS83746.1"/>
    </source>
</evidence>
<dbReference type="InterPro" id="IPR002423">
    <property type="entry name" value="Cpn60/GroEL/TCP-1"/>
</dbReference>
<comment type="similarity">
    <text evidence="1">Belongs to the chaperonin (HSP60) family.</text>
</comment>
<dbReference type="GO" id="GO:0005524">
    <property type="term" value="F:ATP binding"/>
    <property type="evidence" value="ECO:0007669"/>
    <property type="project" value="UniProtKB-KW"/>
</dbReference>
<dbReference type="InterPro" id="IPR017998">
    <property type="entry name" value="Chaperone_TCP-1"/>
</dbReference>
<dbReference type="PANTHER" id="PTHR11353">
    <property type="entry name" value="CHAPERONIN"/>
    <property type="match status" value="1"/>
</dbReference>
<dbReference type="InterPro" id="IPR027409">
    <property type="entry name" value="GroEL-like_apical_dom_sf"/>
</dbReference>
<dbReference type="CDD" id="cd00309">
    <property type="entry name" value="chaperonin_type_I_II"/>
    <property type="match status" value="1"/>
</dbReference>
<keyword evidence="3" id="KW-0547">Nucleotide-binding</keyword>
<dbReference type="RefSeq" id="WP_132767148.1">
    <property type="nucleotide sequence ID" value="NZ_SMAB01000003.1"/>
</dbReference>
<comment type="similarity">
    <text evidence="2">Belongs to the TCP-1 chaperonin family.</text>
</comment>
<dbReference type="Gene3D" id="3.30.260.10">
    <property type="entry name" value="TCP-1-like chaperonin intermediate domain"/>
    <property type="match status" value="1"/>
</dbReference>